<dbReference type="Proteomes" id="UP000176260">
    <property type="component" value="Unassembled WGS sequence"/>
</dbReference>
<comment type="caution">
    <text evidence="2">The sequence shown here is derived from an EMBL/GenBank/DDBJ whole genome shotgun (WGS) entry which is preliminary data.</text>
</comment>
<proteinExistence type="predicted"/>
<evidence type="ECO:0000313" key="2">
    <source>
        <dbReference type="EMBL" id="OGY41292.1"/>
    </source>
</evidence>
<gene>
    <name evidence="2" type="ORF">A2Y67_00610</name>
</gene>
<dbReference type="EMBL" id="MHIA01000031">
    <property type="protein sequence ID" value="OGY41292.1"/>
    <property type="molecule type" value="Genomic_DNA"/>
</dbReference>
<feature type="transmembrane region" description="Helical" evidence="1">
    <location>
        <begin position="300"/>
        <end position="322"/>
    </location>
</feature>
<evidence type="ECO:0000313" key="3">
    <source>
        <dbReference type="Proteomes" id="UP000176260"/>
    </source>
</evidence>
<dbReference type="AlphaFoldDB" id="A0A1G1XMS9"/>
<protein>
    <submittedName>
        <fullName evidence="2">Uncharacterized protein</fullName>
    </submittedName>
</protein>
<organism evidence="2 3">
    <name type="scientific">Candidatus Buchananbacteria bacterium RBG_13_39_9</name>
    <dbReference type="NCBI Taxonomy" id="1797531"/>
    <lineage>
        <taxon>Bacteria</taxon>
        <taxon>Candidatus Buchananiibacteriota</taxon>
    </lineage>
</organism>
<accession>A0A1G1XMS9</accession>
<evidence type="ECO:0000256" key="1">
    <source>
        <dbReference type="SAM" id="Phobius"/>
    </source>
</evidence>
<sequence>MAFLAFLGLFDLISFFQNMPESDTRLKFKYYYGLPPSDQAQWQEWKKLKAEIDPQLDQVLEDAKVKGNLYGMRSYLLDYVRIQKLEEKYSMELMGNSMLMANLQNNIRQAEKSGLLPAIESDQAAIEDVRKQARNYTPPMPDEEFHASLRSLLGWLVKSYFKLMLFWGLIYLIRFQERKTALEKVVRHNHSTGKFYETYEPLPGIISLRDELILCPLRFASRIIFWPFFCMKYPFHETVAERIRYNRLKAEFLRYLPVGYQLTPREDAILLHKAKKSVKNFEQAIASTFELPVLVRRSVYIGYLSLVLGVLLQPAISLAAGYSKKVESHFYGQDQIVLVEHQNDSGSQIRDGTGLPSQQHDQAANDCLAWKAKDLVVPMGLSEKLWDLILIKPKEFFADIVHVPISGLLVARC</sequence>
<keyword evidence="1" id="KW-0812">Transmembrane</keyword>
<keyword evidence="1" id="KW-1133">Transmembrane helix</keyword>
<keyword evidence="1" id="KW-0472">Membrane</keyword>
<name>A0A1G1XMS9_9BACT</name>
<reference evidence="2 3" key="1">
    <citation type="journal article" date="2016" name="Nat. Commun.">
        <title>Thousands of microbial genomes shed light on interconnected biogeochemical processes in an aquifer system.</title>
        <authorList>
            <person name="Anantharaman K."/>
            <person name="Brown C.T."/>
            <person name="Hug L.A."/>
            <person name="Sharon I."/>
            <person name="Castelle C.J."/>
            <person name="Probst A.J."/>
            <person name="Thomas B.C."/>
            <person name="Singh A."/>
            <person name="Wilkins M.J."/>
            <person name="Karaoz U."/>
            <person name="Brodie E.L."/>
            <person name="Williams K.H."/>
            <person name="Hubbard S.S."/>
            <person name="Banfield J.F."/>
        </authorList>
    </citation>
    <scope>NUCLEOTIDE SEQUENCE [LARGE SCALE GENOMIC DNA]</scope>
</reference>